<accession>A0ABD3LW65</accession>
<keyword evidence="2" id="KW-0378">Hydrolase</keyword>
<dbReference type="PANTHER" id="PTHR47967:SF39">
    <property type="entry name" value="ASPARTYL PROTEASE FAMILY PROTEIN, PUTATIVE-RELATED"/>
    <property type="match status" value="1"/>
</dbReference>
<dbReference type="PROSITE" id="PS51767">
    <property type="entry name" value="PEPTIDASE_A1"/>
    <property type="match status" value="1"/>
</dbReference>
<evidence type="ECO:0000256" key="1">
    <source>
        <dbReference type="ARBA" id="ARBA00022670"/>
    </source>
</evidence>
<dbReference type="InterPro" id="IPR033121">
    <property type="entry name" value="PEPTIDASE_A1"/>
</dbReference>
<dbReference type="PANTHER" id="PTHR47967">
    <property type="entry name" value="OS07G0603500 PROTEIN-RELATED"/>
    <property type="match status" value="1"/>
</dbReference>
<sequence>MSFGSGSEVSGPGTVTTSLVALQDPTNYFVTLNGISVGSTYLPFSSSGLRTSRRGTYFYNRLESEVKRVVELTPIDDPQLRPQLCYGRNVEAKGPVLTAHFDGPADVELKQTSTFIEAKDGIFCFAMTPTDGPGGIVSNFAQTDHLVGFDIDKNTVSFKPTDCTKL</sequence>
<proteinExistence type="predicted"/>
<dbReference type="GO" id="GO:0006508">
    <property type="term" value="P:proteolysis"/>
    <property type="evidence" value="ECO:0007669"/>
    <property type="project" value="UniProtKB-KW"/>
</dbReference>
<feature type="domain" description="Peptidase A1" evidence="3">
    <location>
        <begin position="1"/>
        <end position="159"/>
    </location>
</feature>
<protein>
    <recommendedName>
        <fullName evidence="3">Peptidase A1 domain-containing protein</fullName>
    </recommendedName>
</protein>
<keyword evidence="5" id="KW-1185">Reference proteome</keyword>
<dbReference type="SUPFAM" id="SSF50630">
    <property type="entry name" value="Acid proteases"/>
    <property type="match status" value="1"/>
</dbReference>
<evidence type="ECO:0000259" key="3">
    <source>
        <dbReference type="PROSITE" id="PS51767"/>
    </source>
</evidence>
<dbReference type="AlphaFoldDB" id="A0ABD3LW65"/>
<gene>
    <name evidence="4" type="ORF">ACJRO7_002945</name>
</gene>
<reference evidence="4 5" key="1">
    <citation type="submission" date="2024-11" db="EMBL/GenBank/DDBJ databases">
        <title>Chromosome-level genome assembly of Eucalyptus globulus Labill. provides insights into its genome evolution.</title>
        <authorList>
            <person name="Li X."/>
        </authorList>
    </citation>
    <scope>NUCLEOTIDE SEQUENCE [LARGE SCALE GENOMIC DNA]</scope>
    <source>
        <strain evidence="4">CL2024</strain>
        <tissue evidence="4">Fresh tender leaves</tissue>
    </source>
</reference>
<dbReference type="Gene3D" id="2.40.70.10">
    <property type="entry name" value="Acid Proteases"/>
    <property type="match status" value="1"/>
</dbReference>
<dbReference type="InterPro" id="IPR021109">
    <property type="entry name" value="Peptidase_aspartic_dom_sf"/>
</dbReference>
<dbReference type="InterPro" id="IPR051708">
    <property type="entry name" value="Plant_Aspart_Prot_A1"/>
</dbReference>
<dbReference type="EMBL" id="JBJKBG010000001">
    <property type="protein sequence ID" value="KAL3755979.1"/>
    <property type="molecule type" value="Genomic_DNA"/>
</dbReference>
<dbReference type="Pfam" id="PF14541">
    <property type="entry name" value="TAXi_C"/>
    <property type="match status" value="1"/>
</dbReference>
<dbReference type="GO" id="GO:0008233">
    <property type="term" value="F:peptidase activity"/>
    <property type="evidence" value="ECO:0007669"/>
    <property type="project" value="UniProtKB-KW"/>
</dbReference>
<evidence type="ECO:0000313" key="4">
    <source>
        <dbReference type="EMBL" id="KAL3755979.1"/>
    </source>
</evidence>
<keyword evidence="1" id="KW-0645">Protease</keyword>
<evidence type="ECO:0000313" key="5">
    <source>
        <dbReference type="Proteomes" id="UP001634007"/>
    </source>
</evidence>
<dbReference type="Proteomes" id="UP001634007">
    <property type="component" value="Unassembled WGS sequence"/>
</dbReference>
<dbReference type="InterPro" id="IPR032799">
    <property type="entry name" value="TAXi_C"/>
</dbReference>
<evidence type="ECO:0000256" key="2">
    <source>
        <dbReference type="ARBA" id="ARBA00022801"/>
    </source>
</evidence>
<organism evidence="4 5">
    <name type="scientific">Eucalyptus globulus</name>
    <name type="common">Tasmanian blue gum</name>
    <dbReference type="NCBI Taxonomy" id="34317"/>
    <lineage>
        <taxon>Eukaryota</taxon>
        <taxon>Viridiplantae</taxon>
        <taxon>Streptophyta</taxon>
        <taxon>Embryophyta</taxon>
        <taxon>Tracheophyta</taxon>
        <taxon>Spermatophyta</taxon>
        <taxon>Magnoliopsida</taxon>
        <taxon>eudicotyledons</taxon>
        <taxon>Gunneridae</taxon>
        <taxon>Pentapetalae</taxon>
        <taxon>rosids</taxon>
        <taxon>malvids</taxon>
        <taxon>Myrtales</taxon>
        <taxon>Myrtaceae</taxon>
        <taxon>Myrtoideae</taxon>
        <taxon>Eucalypteae</taxon>
        <taxon>Eucalyptus</taxon>
    </lineage>
</organism>
<comment type="caution">
    <text evidence="4">The sequence shown here is derived from an EMBL/GenBank/DDBJ whole genome shotgun (WGS) entry which is preliminary data.</text>
</comment>
<name>A0ABD3LW65_EUCGL</name>